<accession>A0ABU5SZJ5</accession>
<dbReference type="EMBL" id="JAYGHY010000069">
    <property type="protein sequence ID" value="MEA5443807.1"/>
    <property type="molecule type" value="Genomic_DNA"/>
</dbReference>
<dbReference type="Proteomes" id="UP001302329">
    <property type="component" value="Unassembled WGS sequence"/>
</dbReference>
<sequence>MARQLETVRQWLARRLRAMAAALWREPPAPPPPVAVSSPPLAPAPVRPPAPPVPPVDRVAALCPGVREPLSVEAAVLSRDMTVLKREAADSLAALGAAHALISSARLAQVQELRPRVIEGQASGESLMALAAEYQGWQGDQVRIFDALALVMRMGVPRGLVLDQLDPGLQEQARSHLEALSVEYQRRLLADQFHPSV</sequence>
<comment type="caution">
    <text evidence="1">The sequence shown here is derived from an EMBL/GenBank/DDBJ whole genome shotgun (WGS) entry which is preliminary data.</text>
</comment>
<keyword evidence="2" id="KW-1185">Reference proteome</keyword>
<name>A0ABU5SZJ5_9CYAN</name>
<reference evidence="1 2" key="1">
    <citation type="submission" date="2023-12" db="EMBL/GenBank/DDBJ databases">
        <title>Baltic Sea Cyanobacteria.</title>
        <authorList>
            <person name="Delbaje E."/>
            <person name="Fewer D.P."/>
            <person name="Shishido T.K."/>
        </authorList>
    </citation>
    <scope>NUCLEOTIDE SEQUENCE [LARGE SCALE GENOMIC DNA]</scope>
    <source>
        <strain evidence="1 2">UHCC 0281</strain>
    </source>
</reference>
<organism evidence="1 2">
    <name type="scientific">Cyanobium gracile UHCC 0281</name>
    <dbReference type="NCBI Taxonomy" id="3110309"/>
    <lineage>
        <taxon>Bacteria</taxon>
        <taxon>Bacillati</taxon>
        <taxon>Cyanobacteriota</taxon>
        <taxon>Cyanophyceae</taxon>
        <taxon>Synechococcales</taxon>
        <taxon>Prochlorococcaceae</taxon>
        <taxon>Cyanobium</taxon>
    </lineage>
</organism>
<evidence type="ECO:0000313" key="2">
    <source>
        <dbReference type="Proteomes" id="UP001302329"/>
    </source>
</evidence>
<gene>
    <name evidence="1" type="ORF">VB739_14715</name>
</gene>
<dbReference type="RefSeq" id="WP_323357770.1">
    <property type="nucleotide sequence ID" value="NZ_JAYGHY010000069.1"/>
</dbReference>
<evidence type="ECO:0000313" key="1">
    <source>
        <dbReference type="EMBL" id="MEA5443807.1"/>
    </source>
</evidence>
<protein>
    <submittedName>
        <fullName evidence="1">Uncharacterized protein</fullName>
    </submittedName>
</protein>
<proteinExistence type="predicted"/>